<dbReference type="EMBL" id="QGGL01000009">
    <property type="protein sequence ID" value="PWK12672.1"/>
    <property type="molecule type" value="Genomic_DNA"/>
</dbReference>
<feature type="domain" description="Ribosome maturation factor RimP N-terminal" evidence="4">
    <location>
        <begin position="14"/>
        <end position="85"/>
    </location>
</feature>
<evidence type="ECO:0000313" key="6">
    <source>
        <dbReference type="EMBL" id="PWK12672.1"/>
    </source>
</evidence>
<dbReference type="OrthoDB" id="9805006at2"/>
<dbReference type="InterPro" id="IPR036847">
    <property type="entry name" value="RimP_C_sf"/>
</dbReference>
<dbReference type="RefSeq" id="WP_109689292.1">
    <property type="nucleotide sequence ID" value="NZ_QGGL01000009.1"/>
</dbReference>
<dbReference type="PANTHER" id="PTHR33867:SF1">
    <property type="entry name" value="RIBOSOME MATURATION FACTOR RIMP"/>
    <property type="match status" value="1"/>
</dbReference>
<evidence type="ECO:0000256" key="1">
    <source>
        <dbReference type="ARBA" id="ARBA00022490"/>
    </source>
</evidence>
<dbReference type="NCBIfam" id="NF000928">
    <property type="entry name" value="PRK00092.1-2"/>
    <property type="match status" value="1"/>
</dbReference>
<organism evidence="6 7">
    <name type="scientific">Tumebacillus permanentifrigoris</name>
    <dbReference type="NCBI Taxonomy" id="378543"/>
    <lineage>
        <taxon>Bacteria</taxon>
        <taxon>Bacillati</taxon>
        <taxon>Bacillota</taxon>
        <taxon>Bacilli</taxon>
        <taxon>Bacillales</taxon>
        <taxon>Alicyclobacillaceae</taxon>
        <taxon>Tumebacillus</taxon>
    </lineage>
</organism>
<dbReference type="InterPro" id="IPR035956">
    <property type="entry name" value="RimP_N_sf"/>
</dbReference>
<proteinExistence type="inferred from homology"/>
<name>A0A316DUE1_9BACL</name>
<comment type="function">
    <text evidence="3">Required for maturation of 30S ribosomal subunits.</text>
</comment>
<keyword evidence="7" id="KW-1185">Reference proteome</keyword>
<protein>
    <recommendedName>
        <fullName evidence="3">Ribosome maturation factor RimP</fullName>
    </recommendedName>
</protein>
<evidence type="ECO:0000256" key="2">
    <source>
        <dbReference type="ARBA" id="ARBA00022517"/>
    </source>
</evidence>
<comment type="caution">
    <text evidence="6">The sequence shown here is derived from an EMBL/GenBank/DDBJ whole genome shotgun (WGS) entry which is preliminary data.</text>
</comment>
<dbReference type="Pfam" id="PF02576">
    <property type="entry name" value="RimP_N"/>
    <property type="match status" value="1"/>
</dbReference>
<comment type="subcellular location">
    <subcellularLocation>
        <location evidence="3">Cytoplasm</location>
    </subcellularLocation>
</comment>
<dbReference type="GO" id="GO:0000028">
    <property type="term" value="P:ribosomal small subunit assembly"/>
    <property type="evidence" value="ECO:0007669"/>
    <property type="project" value="TreeGrafter"/>
</dbReference>
<evidence type="ECO:0000259" key="5">
    <source>
        <dbReference type="Pfam" id="PF17384"/>
    </source>
</evidence>
<dbReference type="SUPFAM" id="SSF75420">
    <property type="entry name" value="YhbC-like, N-terminal domain"/>
    <property type="match status" value="1"/>
</dbReference>
<evidence type="ECO:0000256" key="3">
    <source>
        <dbReference type="HAMAP-Rule" id="MF_01077"/>
    </source>
</evidence>
<dbReference type="GO" id="GO:0005829">
    <property type="term" value="C:cytosol"/>
    <property type="evidence" value="ECO:0007669"/>
    <property type="project" value="TreeGrafter"/>
</dbReference>
<feature type="domain" description="Ribosome maturation factor RimP C-terminal" evidence="5">
    <location>
        <begin position="88"/>
        <end position="157"/>
    </location>
</feature>
<comment type="similarity">
    <text evidence="3">Belongs to the RimP family.</text>
</comment>
<dbReference type="SUPFAM" id="SSF74942">
    <property type="entry name" value="YhbC-like, C-terminal domain"/>
    <property type="match status" value="1"/>
</dbReference>
<keyword evidence="1 3" id="KW-0963">Cytoplasm</keyword>
<gene>
    <name evidence="3" type="primary">rimP</name>
    <name evidence="6" type="ORF">C7459_10924</name>
</gene>
<dbReference type="AlphaFoldDB" id="A0A316DUE1"/>
<dbReference type="CDD" id="cd01734">
    <property type="entry name" value="YlxS_C"/>
    <property type="match status" value="1"/>
</dbReference>
<dbReference type="Gene3D" id="2.30.30.180">
    <property type="entry name" value="Ribosome maturation factor RimP, C-terminal domain"/>
    <property type="match status" value="1"/>
</dbReference>
<evidence type="ECO:0000259" key="4">
    <source>
        <dbReference type="Pfam" id="PF02576"/>
    </source>
</evidence>
<dbReference type="Pfam" id="PF17384">
    <property type="entry name" value="DUF150_C"/>
    <property type="match status" value="1"/>
</dbReference>
<dbReference type="PANTHER" id="PTHR33867">
    <property type="entry name" value="RIBOSOME MATURATION FACTOR RIMP"/>
    <property type="match status" value="1"/>
</dbReference>
<dbReference type="FunFam" id="3.30.300.70:FF:000001">
    <property type="entry name" value="Ribosome maturation factor RimP"/>
    <property type="match status" value="1"/>
</dbReference>
<sequence length="157" mass="17322">MTKRKVTEIVEELATPLVEGEGLELVDVEYKKEGANWFLRIFIDKPEGVDIDDCGRVSERVSDMLDEVDPIPTSYFLEVSSPGAERPLKKPADFERSIGKHVYITTYEPVNGQKSFEGLLEGYEGGALTVTVAVKEAKKTITLPAESIASARLAVVF</sequence>
<dbReference type="HAMAP" id="MF_01077">
    <property type="entry name" value="RimP"/>
    <property type="match status" value="1"/>
</dbReference>
<dbReference type="InterPro" id="IPR028989">
    <property type="entry name" value="RimP_N"/>
</dbReference>
<reference evidence="6 7" key="1">
    <citation type="submission" date="2018-05" db="EMBL/GenBank/DDBJ databases">
        <title>Genomic Encyclopedia of Type Strains, Phase IV (KMG-IV): sequencing the most valuable type-strain genomes for metagenomic binning, comparative biology and taxonomic classification.</title>
        <authorList>
            <person name="Goeker M."/>
        </authorList>
    </citation>
    <scope>NUCLEOTIDE SEQUENCE [LARGE SCALE GENOMIC DNA]</scope>
    <source>
        <strain evidence="6 7">DSM 18773</strain>
    </source>
</reference>
<keyword evidence="2 3" id="KW-0690">Ribosome biogenesis</keyword>
<evidence type="ECO:0000313" key="7">
    <source>
        <dbReference type="Proteomes" id="UP000245634"/>
    </source>
</evidence>
<dbReference type="GO" id="GO:0006412">
    <property type="term" value="P:translation"/>
    <property type="evidence" value="ECO:0007669"/>
    <property type="project" value="TreeGrafter"/>
</dbReference>
<dbReference type="InterPro" id="IPR003728">
    <property type="entry name" value="Ribosome_maturation_RimP"/>
</dbReference>
<dbReference type="InterPro" id="IPR028998">
    <property type="entry name" value="RimP_C"/>
</dbReference>
<dbReference type="Proteomes" id="UP000245634">
    <property type="component" value="Unassembled WGS sequence"/>
</dbReference>
<accession>A0A316DUE1</accession>
<dbReference type="Gene3D" id="3.30.300.70">
    <property type="entry name" value="RimP-like superfamily, N-terminal"/>
    <property type="match status" value="1"/>
</dbReference>